<proteinExistence type="predicted"/>
<keyword evidence="2" id="KW-1185">Reference proteome</keyword>
<dbReference type="VEuPathDB" id="FungiDB:ASPVEDRAFT_457835"/>
<accession>A0A1L9PA60</accession>
<organism evidence="1 2">
    <name type="scientific">Aspergillus versicolor CBS 583.65</name>
    <dbReference type="NCBI Taxonomy" id="1036611"/>
    <lineage>
        <taxon>Eukaryota</taxon>
        <taxon>Fungi</taxon>
        <taxon>Dikarya</taxon>
        <taxon>Ascomycota</taxon>
        <taxon>Pezizomycotina</taxon>
        <taxon>Eurotiomycetes</taxon>
        <taxon>Eurotiomycetidae</taxon>
        <taxon>Eurotiales</taxon>
        <taxon>Aspergillaceae</taxon>
        <taxon>Aspergillus</taxon>
        <taxon>Aspergillus subgen. Nidulantes</taxon>
    </lineage>
</organism>
<evidence type="ECO:0000313" key="1">
    <source>
        <dbReference type="EMBL" id="OJI98420.1"/>
    </source>
</evidence>
<gene>
    <name evidence="1" type="ORF">ASPVEDRAFT_457835</name>
</gene>
<dbReference type="GeneID" id="63728902"/>
<dbReference type="AlphaFoldDB" id="A0A1L9PA60"/>
<sequence>MLAARQHHDRIVLCTAGGSVAPRQPSAHPFERLVSLRARLSFLVEHRDDSRCHAAAPKPRELIKSWGSIRPFVSYSVLCAFFPSTRVTLNVLSLAVSGASSEQWKSDLLARRISRPPEKPPVRRATQSQLRGFSPTRWNRRMHGGGQVSTWTIAGAASAPSQQLNSG</sequence>
<dbReference type="EMBL" id="KV878126">
    <property type="protein sequence ID" value="OJI98420.1"/>
    <property type="molecule type" value="Genomic_DNA"/>
</dbReference>
<reference evidence="2" key="1">
    <citation type="journal article" date="2017" name="Genome Biol.">
        <title>Comparative genomics reveals high biological diversity and specific adaptations in the industrially and medically important fungal genus Aspergillus.</title>
        <authorList>
            <person name="de Vries R.P."/>
            <person name="Riley R."/>
            <person name="Wiebenga A."/>
            <person name="Aguilar-Osorio G."/>
            <person name="Amillis S."/>
            <person name="Uchima C.A."/>
            <person name="Anderluh G."/>
            <person name="Asadollahi M."/>
            <person name="Askin M."/>
            <person name="Barry K."/>
            <person name="Battaglia E."/>
            <person name="Bayram O."/>
            <person name="Benocci T."/>
            <person name="Braus-Stromeyer S.A."/>
            <person name="Caldana C."/>
            <person name="Canovas D."/>
            <person name="Cerqueira G.C."/>
            <person name="Chen F."/>
            <person name="Chen W."/>
            <person name="Choi C."/>
            <person name="Clum A."/>
            <person name="Dos Santos R.A."/>
            <person name="Damasio A.R."/>
            <person name="Diallinas G."/>
            <person name="Emri T."/>
            <person name="Fekete E."/>
            <person name="Flipphi M."/>
            <person name="Freyberg S."/>
            <person name="Gallo A."/>
            <person name="Gournas C."/>
            <person name="Habgood R."/>
            <person name="Hainaut M."/>
            <person name="Harispe M.L."/>
            <person name="Henrissat B."/>
            <person name="Hilden K.S."/>
            <person name="Hope R."/>
            <person name="Hossain A."/>
            <person name="Karabika E."/>
            <person name="Karaffa L."/>
            <person name="Karanyi Z."/>
            <person name="Krasevec N."/>
            <person name="Kuo A."/>
            <person name="Kusch H."/>
            <person name="LaButti K."/>
            <person name="Lagendijk E.L."/>
            <person name="Lapidus A."/>
            <person name="Levasseur A."/>
            <person name="Lindquist E."/>
            <person name="Lipzen A."/>
            <person name="Logrieco A.F."/>
            <person name="MacCabe A."/>
            <person name="Maekelae M.R."/>
            <person name="Malavazi I."/>
            <person name="Melin P."/>
            <person name="Meyer V."/>
            <person name="Mielnichuk N."/>
            <person name="Miskei M."/>
            <person name="Molnar A.P."/>
            <person name="Mule G."/>
            <person name="Ngan C.Y."/>
            <person name="Orejas M."/>
            <person name="Orosz E."/>
            <person name="Ouedraogo J.P."/>
            <person name="Overkamp K.M."/>
            <person name="Park H.-S."/>
            <person name="Perrone G."/>
            <person name="Piumi F."/>
            <person name="Punt P.J."/>
            <person name="Ram A.F."/>
            <person name="Ramon A."/>
            <person name="Rauscher S."/>
            <person name="Record E."/>
            <person name="Riano-Pachon D.M."/>
            <person name="Robert V."/>
            <person name="Roehrig J."/>
            <person name="Ruller R."/>
            <person name="Salamov A."/>
            <person name="Salih N.S."/>
            <person name="Samson R.A."/>
            <person name="Sandor E."/>
            <person name="Sanguinetti M."/>
            <person name="Schuetze T."/>
            <person name="Sepcic K."/>
            <person name="Shelest E."/>
            <person name="Sherlock G."/>
            <person name="Sophianopoulou V."/>
            <person name="Squina F.M."/>
            <person name="Sun H."/>
            <person name="Susca A."/>
            <person name="Todd R.B."/>
            <person name="Tsang A."/>
            <person name="Unkles S.E."/>
            <person name="van de Wiele N."/>
            <person name="van Rossen-Uffink D."/>
            <person name="Oliveira J.V."/>
            <person name="Vesth T.C."/>
            <person name="Visser J."/>
            <person name="Yu J.-H."/>
            <person name="Zhou M."/>
            <person name="Andersen M.R."/>
            <person name="Archer D.B."/>
            <person name="Baker S.E."/>
            <person name="Benoit I."/>
            <person name="Brakhage A.A."/>
            <person name="Braus G.H."/>
            <person name="Fischer R."/>
            <person name="Frisvad J.C."/>
            <person name="Goldman G.H."/>
            <person name="Houbraken J."/>
            <person name="Oakley B."/>
            <person name="Pocsi I."/>
            <person name="Scazzocchio C."/>
            <person name="Seiboth B."/>
            <person name="vanKuyk P.A."/>
            <person name="Wortman J."/>
            <person name="Dyer P.S."/>
            <person name="Grigoriev I.V."/>
        </authorList>
    </citation>
    <scope>NUCLEOTIDE SEQUENCE [LARGE SCALE GENOMIC DNA]</scope>
    <source>
        <strain evidence="2">CBS 583.65</strain>
    </source>
</reference>
<name>A0A1L9PA60_ASPVE</name>
<dbReference type="Proteomes" id="UP000184073">
    <property type="component" value="Unassembled WGS sequence"/>
</dbReference>
<dbReference type="RefSeq" id="XP_040664183.1">
    <property type="nucleotide sequence ID" value="XM_040813391.1"/>
</dbReference>
<evidence type="ECO:0000313" key="2">
    <source>
        <dbReference type="Proteomes" id="UP000184073"/>
    </source>
</evidence>
<protein>
    <submittedName>
        <fullName evidence="1">Uncharacterized protein</fullName>
    </submittedName>
</protein>